<dbReference type="RefSeq" id="XP_018235725.1">
    <property type="nucleotide sequence ID" value="XM_018398329.1"/>
</dbReference>
<dbReference type="AlphaFoldDB" id="A0A0J9UF00"/>
<evidence type="ECO:0000313" key="2">
    <source>
        <dbReference type="Proteomes" id="UP000009097"/>
    </source>
</evidence>
<sequence>MVLEVELANAGLAILKSLENLIDQSVSHYALSFADVQAFNSEARDRSGHQRARQCCIRPS</sequence>
<reference evidence="1" key="2">
    <citation type="journal article" date="2010" name="Nature">
        <title>Comparative genomics reveals mobile pathogenicity chromosomes in Fusarium.</title>
        <authorList>
            <person name="Ma L.J."/>
            <person name="van der Does H.C."/>
            <person name="Borkovich K.A."/>
            <person name="Coleman J.J."/>
            <person name="Daboussi M.J."/>
            <person name="Di Pietro A."/>
            <person name="Dufresne M."/>
            <person name="Freitag M."/>
            <person name="Grabherr M."/>
            <person name="Henrissat B."/>
            <person name="Houterman P.M."/>
            <person name="Kang S."/>
            <person name="Shim W.B."/>
            <person name="Woloshuk C."/>
            <person name="Xie X."/>
            <person name="Xu J.R."/>
            <person name="Antoniw J."/>
            <person name="Baker S.E."/>
            <person name="Bluhm B.H."/>
            <person name="Breakspear A."/>
            <person name="Brown D.W."/>
            <person name="Butchko R.A."/>
            <person name="Chapman S."/>
            <person name="Coulson R."/>
            <person name="Coutinho P.M."/>
            <person name="Danchin E.G."/>
            <person name="Diener A."/>
            <person name="Gale L.R."/>
            <person name="Gardiner D.M."/>
            <person name="Goff S."/>
            <person name="Hammond-Kosack K.E."/>
            <person name="Hilburn K."/>
            <person name="Hua-Van A."/>
            <person name="Jonkers W."/>
            <person name="Kazan K."/>
            <person name="Kodira C.D."/>
            <person name="Koehrsen M."/>
            <person name="Kumar L."/>
            <person name="Lee Y.H."/>
            <person name="Li L."/>
            <person name="Manners J.M."/>
            <person name="Miranda-Saavedra D."/>
            <person name="Mukherjee M."/>
            <person name="Park G."/>
            <person name="Park J."/>
            <person name="Park S.Y."/>
            <person name="Proctor R.H."/>
            <person name="Regev A."/>
            <person name="Ruiz-Roldan M.C."/>
            <person name="Sain D."/>
            <person name="Sakthikumar S."/>
            <person name="Sykes S."/>
            <person name="Schwartz D.C."/>
            <person name="Turgeon B.G."/>
            <person name="Wapinski I."/>
            <person name="Yoder O."/>
            <person name="Young S."/>
            <person name="Zeng Q."/>
            <person name="Zhou S."/>
            <person name="Galagan J."/>
            <person name="Cuomo C.A."/>
            <person name="Kistler H.C."/>
            <person name="Rep M."/>
        </authorList>
    </citation>
    <scope>NUCLEOTIDE SEQUENCE [LARGE SCALE GENOMIC DNA]</scope>
    <source>
        <strain evidence="1">4287</strain>
    </source>
</reference>
<evidence type="ECO:0000313" key="1">
    <source>
        <dbReference type="EMBL" id="KNA97679.1"/>
    </source>
</evidence>
<reference evidence="1" key="1">
    <citation type="submission" date="2007-04" db="EMBL/GenBank/DDBJ databases">
        <authorList>
            <consortium name="The Broad Institute Genome Sequencing Platform"/>
            <person name="Birren B."/>
            <person name="Lander E."/>
            <person name="Galagan J."/>
            <person name="Nusbaum C."/>
            <person name="Devon K."/>
            <person name="Ma L.-J."/>
            <person name="Jaffe D."/>
            <person name="Butler J."/>
            <person name="Alvarez P."/>
            <person name="Gnerre S."/>
            <person name="Grabherr M."/>
            <person name="Kleber M."/>
            <person name="Mauceli E."/>
            <person name="Brockman W."/>
            <person name="MacCallum I.A."/>
            <person name="Young S."/>
            <person name="LaButti K."/>
            <person name="DeCaprio D."/>
            <person name="Crawford M."/>
            <person name="Koehrsen M."/>
            <person name="Engels R."/>
            <person name="Montgomery P."/>
            <person name="Pearson M."/>
            <person name="Howarth C."/>
            <person name="Larson L."/>
            <person name="White J."/>
            <person name="O'Leary S."/>
            <person name="Kodira C."/>
            <person name="Zeng Q."/>
            <person name="Yandava C."/>
            <person name="Alvarado L."/>
            <person name="Kistler C."/>
            <person name="Shim W.-B."/>
            <person name="Kang S."/>
            <person name="Woloshuk C."/>
        </authorList>
    </citation>
    <scope>NUCLEOTIDE SEQUENCE</scope>
    <source>
        <strain evidence="1">4287</strain>
    </source>
</reference>
<accession>A0A0J9UF00</accession>
<name>A0A0J9UF00_FUSO4</name>
<dbReference type="GeneID" id="28958972"/>
<dbReference type="EMBL" id="DS231697">
    <property type="protein sequence ID" value="KNA97679.1"/>
    <property type="molecule type" value="Genomic_DNA"/>
</dbReference>
<organism evidence="1 2">
    <name type="scientific">Fusarium oxysporum f. sp. lycopersici (strain 4287 / CBS 123668 / FGSC 9935 / NRRL 34936)</name>
    <name type="common">Fusarium vascular wilt of tomato</name>
    <dbReference type="NCBI Taxonomy" id="426428"/>
    <lineage>
        <taxon>Eukaryota</taxon>
        <taxon>Fungi</taxon>
        <taxon>Dikarya</taxon>
        <taxon>Ascomycota</taxon>
        <taxon>Pezizomycotina</taxon>
        <taxon>Sordariomycetes</taxon>
        <taxon>Hypocreomycetidae</taxon>
        <taxon>Hypocreales</taxon>
        <taxon>Nectriaceae</taxon>
        <taxon>Fusarium</taxon>
        <taxon>Fusarium oxysporum species complex</taxon>
    </lineage>
</organism>
<dbReference type="KEGG" id="fox:FOXG_18266"/>
<dbReference type="VEuPathDB" id="FungiDB:FOXG_18266"/>
<gene>
    <name evidence="1" type="ORF">FOXG_18266</name>
</gene>
<proteinExistence type="predicted"/>
<protein>
    <submittedName>
        <fullName evidence="1">Uncharacterized protein</fullName>
    </submittedName>
</protein>
<dbReference type="Proteomes" id="UP000009097">
    <property type="component" value="Unassembled WGS sequence"/>
</dbReference>